<feature type="domain" description="SMP-30/Gluconolactonase/LRE-like region" evidence="5">
    <location>
        <begin position="59"/>
        <end position="297"/>
    </location>
</feature>
<evidence type="ECO:0000256" key="4">
    <source>
        <dbReference type="PIRSR" id="PIRSR605511-2"/>
    </source>
</evidence>
<dbReference type="Pfam" id="PF08450">
    <property type="entry name" value="SGL"/>
    <property type="match status" value="1"/>
</dbReference>
<dbReference type="PANTHER" id="PTHR47572">
    <property type="entry name" value="LIPOPROTEIN-RELATED"/>
    <property type="match status" value="1"/>
</dbReference>
<dbReference type="InterPro" id="IPR013658">
    <property type="entry name" value="SGL"/>
</dbReference>
<comment type="similarity">
    <text evidence="1">Belongs to the SMP-30/CGR1 family.</text>
</comment>
<dbReference type="KEGG" id="mpof:MPOR_25650"/>
<keyword evidence="2" id="KW-0378">Hydrolase</keyword>
<dbReference type="PANTHER" id="PTHR47572:SF4">
    <property type="entry name" value="LACTONASE DRP35"/>
    <property type="match status" value="1"/>
</dbReference>
<dbReference type="InterPro" id="IPR011042">
    <property type="entry name" value="6-blade_b-propeller_TolB-like"/>
</dbReference>
<keyword evidence="4" id="KW-0479">Metal-binding</keyword>
<feature type="binding site" evidence="4">
    <location>
        <position position="61"/>
    </location>
    <ligand>
        <name>a divalent metal cation</name>
        <dbReference type="ChEBI" id="CHEBI:60240"/>
    </ligand>
</feature>
<name>A0A6N4VAT4_9MYCO</name>
<feature type="binding site" evidence="4">
    <location>
        <position position="236"/>
    </location>
    <ligand>
        <name>a divalent metal cation</name>
        <dbReference type="ChEBI" id="CHEBI:60240"/>
    </ligand>
</feature>
<evidence type="ECO:0000256" key="2">
    <source>
        <dbReference type="ARBA" id="ARBA00022801"/>
    </source>
</evidence>
<evidence type="ECO:0000259" key="5">
    <source>
        <dbReference type="Pfam" id="PF08450"/>
    </source>
</evidence>
<dbReference type="Gene3D" id="2.120.10.30">
    <property type="entry name" value="TolB, C-terminal domain"/>
    <property type="match status" value="1"/>
</dbReference>
<gene>
    <name evidence="6" type="ORF">MPOR_25650</name>
</gene>
<evidence type="ECO:0000313" key="7">
    <source>
        <dbReference type="Proteomes" id="UP000466785"/>
    </source>
</evidence>
<dbReference type="InterPro" id="IPR005511">
    <property type="entry name" value="SMP-30"/>
</dbReference>
<evidence type="ECO:0000256" key="1">
    <source>
        <dbReference type="ARBA" id="ARBA00008853"/>
    </source>
</evidence>
<evidence type="ECO:0000313" key="6">
    <source>
        <dbReference type="EMBL" id="BBX51539.1"/>
    </source>
</evidence>
<keyword evidence="4" id="KW-0862">Zinc</keyword>
<evidence type="ECO:0000256" key="3">
    <source>
        <dbReference type="PIRSR" id="PIRSR605511-1"/>
    </source>
</evidence>
<dbReference type="EMBL" id="AP022570">
    <property type="protein sequence ID" value="BBX51539.1"/>
    <property type="molecule type" value="Genomic_DNA"/>
</dbReference>
<dbReference type="AlphaFoldDB" id="A0A6N4VAT4"/>
<proteinExistence type="inferred from homology"/>
<feature type="active site" description="Proton donor/acceptor" evidence="3">
    <location>
        <position position="236"/>
    </location>
</feature>
<dbReference type="InterPro" id="IPR051262">
    <property type="entry name" value="SMP-30/CGR1_Lactonase"/>
</dbReference>
<dbReference type="PRINTS" id="PR01790">
    <property type="entry name" value="SMP30FAMILY"/>
</dbReference>
<feature type="binding site" evidence="4">
    <location>
        <position position="189"/>
    </location>
    <ligand>
        <name>a divalent metal cation</name>
        <dbReference type="ChEBI" id="CHEBI:60240"/>
    </ligand>
</feature>
<dbReference type="GO" id="GO:0046872">
    <property type="term" value="F:metal ion binding"/>
    <property type="evidence" value="ECO:0007669"/>
    <property type="project" value="UniProtKB-KW"/>
</dbReference>
<dbReference type="SUPFAM" id="SSF63829">
    <property type="entry name" value="Calcium-dependent phosphotriesterase"/>
    <property type="match status" value="1"/>
</dbReference>
<accession>A0A6N4VAT4</accession>
<organism evidence="6 7">
    <name type="scientific">Mycolicibacterium poriferae</name>
    <dbReference type="NCBI Taxonomy" id="39694"/>
    <lineage>
        <taxon>Bacteria</taxon>
        <taxon>Bacillati</taxon>
        <taxon>Actinomycetota</taxon>
        <taxon>Actinomycetes</taxon>
        <taxon>Mycobacteriales</taxon>
        <taxon>Mycobacteriaceae</taxon>
        <taxon>Mycolicibacterium</taxon>
    </lineage>
</organism>
<dbReference type="GO" id="GO:0016787">
    <property type="term" value="F:hydrolase activity"/>
    <property type="evidence" value="ECO:0007669"/>
    <property type="project" value="UniProtKB-KW"/>
</dbReference>
<comment type="cofactor">
    <cofactor evidence="4">
        <name>Zn(2+)</name>
        <dbReference type="ChEBI" id="CHEBI:29105"/>
    </cofactor>
    <text evidence="4">Binds 1 divalent metal cation per subunit.</text>
</comment>
<keyword evidence="7" id="KW-1185">Reference proteome</keyword>
<reference evidence="6 7" key="1">
    <citation type="journal article" date="2019" name="Emerg. Microbes Infect.">
        <title>Comprehensive subspecies identification of 175 nontuberculous mycobacteria species based on 7547 genomic profiles.</title>
        <authorList>
            <person name="Matsumoto Y."/>
            <person name="Kinjo T."/>
            <person name="Motooka D."/>
            <person name="Nabeya D."/>
            <person name="Jung N."/>
            <person name="Uechi K."/>
            <person name="Horii T."/>
            <person name="Iida T."/>
            <person name="Fujita J."/>
            <person name="Nakamura S."/>
        </authorList>
    </citation>
    <scope>NUCLEOTIDE SEQUENCE [LARGE SCALE GENOMIC DNA]</scope>
    <source>
        <strain evidence="6 7">JCM 12603</strain>
    </source>
</reference>
<dbReference type="Proteomes" id="UP000466785">
    <property type="component" value="Chromosome"/>
</dbReference>
<sequence length="326" mass="34287">MATAQSPSEVSLRPWLPHGGLTAAPSERDTCEVFCKVGVGLDLEAAATGPAPLASGFCFGEGPRWFEGLVWFSDMLGEAVHTVTLHGEMSTLELPGHAPSGLGFRPDGTLLIVSTEDRQVLSYDGDTVAVVADVAELAPAPLGDMVIDRYGCAYVGSQARSGGVIVRIDPDREPGRRATVVARDLDFPNGMAITSDHSRLIVAESTARRLSAFAIDDDGSLSDRTVVAEGLAGPPDGICVDDKGGVWTAMTLAHRFERIVTTGTGYSVSDRIDIGDRTAIACTLGGPDGRTLFLLSATDAYPERLRGTKLSRLDAVTVDVPAARCS</sequence>
<protein>
    <submittedName>
        <fullName evidence="6">Gluconolactonase</fullName>
    </submittedName>
</protein>